<evidence type="ECO:0000256" key="2">
    <source>
        <dbReference type="ARBA" id="ARBA00004117"/>
    </source>
</evidence>
<keyword evidence="9" id="KW-0969">Cilium</keyword>
<comment type="subcellular location">
    <subcellularLocation>
        <location evidence="2 8">Bacterial flagellum basal body</location>
    </subcellularLocation>
</comment>
<evidence type="ECO:0000313" key="9">
    <source>
        <dbReference type="EMBL" id="TRW16681.1"/>
    </source>
</evidence>
<protein>
    <recommendedName>
        <fullName evidence="3 8">Flagellar P-ring protein</fullName>
    </recommendedName>
    <alternativeName>
        <fullName evidence="7 8">Basal body P-ring protein</fullName>
    </alternativeName>
</protein>
<dbReference type="Pfam" id="PF02119">
    <property type="entry name" value="FlgI"/>
    <property type="match status" value="1"/>
</dbReference>
<proteinExistence type="inferred from homology"/>
<gene>
    <name evidence="8" type="primary">flgI</name>
    <name evidence="9" type="ORF">FMM06_00220</name>
</gene>
<accession>A0A552UEQ7</accession>
<dbReference type="NCBIfam" id="NF003676">
    <property type="entry name" value="PRK05303.1"/>
    <property type="match status" value="1"/>
</dbReference>
<evidence type="ECO:0000256" key="5">
    <source>
        <dbReference type="ARBA" id="ARBA00022764"/>
    </source>
</evidence>
<evidence type="ECO:0000256" key="3">
    <source>
        <dbReference type="ARBA" id="ARBA00019515"/>
    </source>
</evidence>
<evidence type="ECO:0000313" key="10">
    <source>
        <dbReference type="Proteomes" id="UP000317894"/>
    </source>
</evidence>
<keyword evidence="6 8" id="KW-0975">Bacterial flagellum</keyword>
<comment type="function">
    <text evidence="1 8">Assembles around the rod to form the L-ring and probably protects the motor/basal body from shearing forces during rotation.</text>
</comment>
<dbReference type="InterPro" id="IPR001782">
    <property type="entry name" value="Flag_FlgI"/>
</dbReference>
<evidence type="ECO:0000256" key="1">
    <source>
        <dbReference type="ARBA" id="ARBA00002591"/>
    </source>
</evidence>
<evidence type="ECO:0000256" key="6">
    <source>
        <dbReference type="ARBA" id="ARBA00023143"/>
    </source>
</evidence>
<comment type="caution">
    <text evidence="9">The sequence shown here is derived from an EMBL/GenBank/DDBJ whole genome shotgun (WGS) entry which is preliminary data.</text>
</comment>
<dbReference type="GO" id="GO:0005198">
    <property type="term" value="F:structural molecule activity"/>
    <property type="evidence" value="ECO:0007669"/>
    <property type="project" value="InterPro"/>
</dbReference>
<organism evidence="9 10">
    <name type="scientific">Glacieibacterium frigidum</name>
    <dbReference type="NCBI Taxonomy" id="2593303"/>
    <lineage>
        <taxon>Bacteria</taxon>
        <taxon>Pseudomonadati</taxon>
        <taxon>Pseudomonadota</taxon>
        <taxon>Alphaproteobacteria</taxon>
        <taxon>Sphingomonadales</taxon>
        <taxon>Sphingosinicellaceae</taxon>
        <taxon>Glacieibacterium</taxon>
    </lineage>
</organism>
<keyword evidence="9" id="KW-0282">Flagellum</keyword>
<comment type="subunit">
    <text evidence="8">The basal body constitutes a major portion of the flagellar organelle and consists of four rings (L,P,S, and M) mounted on a central rod.</text>
</comment>
<keyword evidence="4" id="KW-0732">Signal</keyword>
<dbReference type="GO" id="GO:0009428">
    <property type="term" value="C:bacterial-type flagellum basal body, distal rod, P ring"/>
    <property type="evidence" value="ECO:0007669"/>
    <property type="project" value="InterPro"/>
</dbReference>
<sequence>MTALGMSAPAHADRIKDIATFGGVRANALTGYGIVVGLTGTGDDNLDYTVQSMRSAAQRFGVTLPPGIAPGLKNAAAVIVTAELPAFAKPGQRLDVTVSALGKAKSLRGGTLLLSPLLGADGEAYALAQGNLSVGGFGAEGRDGSKLVVNTPSSGRIPGGASVERAVPSPFADGDALTLDLREPDFTTAQSIARTIGPAAQAVDATTVRIAAPPGLRERIALAARIETLDIAVDAPPARVVVNARTGTVVIGAGVRVLPTAIAHGSLTVRVTEMLSASQPNPEAAGRTVVVPRLDVAVEAPPARAALFAPGVALADIVRAINALGVAPGDLVAILEALKAAGALRAELVVI</sequence>
<dbReference type="AlphaFoldDB" id="A0A552UEQ7"/>
<dbReference type="EMBL" id="VJWA01000001">
    <property type="protein sequence ID" value="TRW16681.1"/>
    <property type="molecule type" value="Genomic_DNA"/>
</dbReference>
<evidence type="ECO:0000256" key="4">
    <source>
        <dbReference type="ARBA" id="ARBA00022729"/>
    </source>
</evidence>
<evidence type="ECO:0000256" key="7">
    <source>
        <dbReference type="ARBA" id="ARBA00032344"/>
    </source>
</evidence>
<dbReference type="PRINTS" id="PR01010">
    <property type="entry name" value="FLGPRINGFLGI"/>
</dbReference>
<keyword evidence="10" id="KW-1185">Reference proteome</keyword>
<dbReference type="PANTHER" id="PTHR30381">
    <property type="entry name" value="FLAGELLAR P-RING PERIPLASMIC PROTEIN FLGI"/>
    <property type="match status" value="1"/>
</dbReference>
<name>A0A552UEQ7_9SPHN</name>
<dbReference type="GO" id="GO:0030288">
    <property type="term" value="C:outer membrane-bounded periplasmic space"/>
    <property type="evidence" value="ECO:0007669"/>
    <property type="project" value="InterPro"/>
</dbReference>
<comment type="similarity">
    <text evidence="8">Belongs to the FlgI family.</text>
</comment>
<keyword evidence="5" id="KW-0574">Periplasm</keyword>
<reference evidence="9 10" key="1">
    <citation type="submission" date="2019-07" db="EMBL/GenBank/DDBJ databases">
        <title>Novel species isolated from glacier.</title>
        <authorList>
            <person name="Liu Q."/>
            <person name="Xin Y.-H."/>
        </authorList>
    </citation>
    <scope>NUCLEOTIDE SEQUENCE [LARGE SCALE GENOMIC DNA]</scope>
    <source>
        <strain evidence="9 10">LB1R16</strain>
    </source>
</reference>
<dbReference type="Proteomes" id="UP000317894">
    <property type="component" value="Unassembled WGS sequence"/>
</dbReference>
<dbReference type="HAMAP" id="MF_00416">
    <property type="entry name" value="FlgI"/>
    <property type="match status" value="1"/>
</dbReference>
<dbReference type="OrthoDB" id="9786431at2"/>
<dbReference type="PANTHER" id="PTHR30381:SF0">
    <property type="entry name" value="FLAGELLAR P-RING PROTEIN"/>
    <property type="match status" value="1"/>
</dbReference>
<keyword evidence="9" id="KW-0966">Cell projection</keyword>
<dbReference type="GO" id="GO:0071973">
    <property type="term" value="P:bacterial-type flagellum-dependent cell motility"/>
    <property type="evidence" value="ECO:0007669"/>
    <property type="project" value="InterPro"/>
</dbReference>
<evidence type="ECO:0000256" key="8">
    <source>
        <dbReference type="HAMAP-Rule" id="MF_00416"/>
    </source>
</evidence>